<gene>
    <name evidence="1" type="ORF">GMARGA_LOCUS16081</name>
</gene>
<comment type="caution">
    <text evidence="1">The sequence shown here is derived from an EMBL/GenBank/DDBJ whole genome shotgun (WGS) entry which is preliminary data.</text>
</comment>
<evidence type="ECO:0000313" key="1">
    <source>
        <dbReference type="EMBL" id="CAG8748044.1"/>
    </source>
</evidence>
<accession>A0ABN7VA45</accession>
<evidence type="ECO:0000313" key="2">
    <source>
        <dbReference type="Proteomes" id="UP000789901"/>
    </source>
</evidence>
<dbReference type="EMBL" id="CAJVQB010011479">
    <property type="protein sequence ID" value="CAG8748044.1"/>
    <property type="molecule type" value="Genomic_DNA"/>
</dbReference>
<dbReference type="Proteomes" id="UP000789901">
    <property type="component" value="Unassembled WGS sequence"/>
</dbReference>
<name>A0ABN7VA45_GIGMA</name>
<protein>
    <submittedName>
        <fullName evidence="1">9045_t:CDS:1</fullName>
    </submittedName>
</protein>
<feature type="non-terminal residue" evidence="1">
    <location>
        <position position="1"/>
    </location>
</feature>
<keyword evidence="2" id="KW-1185">Reference proteome</keyword>
<sequence length="129" mass="15005">LLEKKYIESNNSNSINITKSIGMGLYRSIKDILRYVIPVWLIKKKLSLDSPIIHIRISVDGQKVEHKLGHVMFTFTILNDLENIYKPKNHYLLLLYLGKEKYESLQLALNSLKDLEDIKAGFCDNNRNK</sequence>
<proteinExistence type="predicted"/>
<organism evidence="1 2">
    <name type="scientific">Gigaspora margarita</name>
    <dbReference type="NCBI Taxonomy" id="4874"/>
    <lineage>
        <taxon>Eukaryota</taxon>
        <taxon>Fungi</taxon>
        <taxon>Fungi incertae sedis</taxon>
        <taxon>Mucoromycota</taxon>
        <taxon>Glomeromycotina</taxon>
        <taxon>Glomeromycetes</taxon>
        <taxon>Diversisporales</taxon>
        <taxon>Gigasporaceae</taxon>
        <taxon>Gigaspora</taxon>
    </lineage>
</organism>
<reference evidence="1 2" key="1">
    <citation type="submission" date="2021-06" db="EMBL/GenBank/DDBJ databases">
        <authorList>
            <person name="Kallberg Y."/>
            <person name="Tangrot J."/>
            <person name="Rosling A."/>
        </authorList>
    </citation>
    <scope>NUCLEOTIDE SEQUENCE [LARGE SCALE GENOMIC DNA]</scope>
    <source>
        <strain evidence="1 2">120-4 pot B 10/14</strain>
    </source>
</reference>